<keyword evidence="2" id="KW-1185">Reference proteome</keyword>
<dbReference type="Proteomes" id="UP000031036">
    <property type="component" value="Unassembled WGS sequence"/>
</dbReference>
<dbReference type="EMBL" id="JPKZ01001840">
    <property type="protein sequence ID" value="KHN79866.1"/>
    <property type="molecule type" value="Genomic_DNA"/>
</dbReference>
<dbReference type="AlphaFoldDB" id="A0A0B2V8X3"/>
<dbReference type="Gene3D" id="3.30.200.20">
    <property type="entry name" value="Phosphorylase Kinase, domain 1"/>
    <property type="match status" value="1"/>
</dbReference>
<accession>A0A0B2V8X3</accession>
<dbReference type="InterPro" id="IPR051866">
    <property type="entry name" value="Intracell_Sig-Traffick_Protein"/>
</dbReference>
<dbReference type="STRING" id="6265.A0A0B2V8X3"/>
<protein>
    <recommendedName>
        <fullName evidence="3">Protein kinase domain-containing protein</fullName>
    </recommendedName>
</protein>
<dbReference type="InterPro" id="IPR011009">
    <property type="entry name" value="Kinase-like_dom_sf"/>
</dbReference>
<dbReference type="OrthoDB" id="1278353at2759"/>
<name>A0A0B2V8X3_TOXCA</name>
<gene>
    <name evidence="1" type="ORF">Tcan_11763</name>
</gene>
<comment type="caution">
    <text evidence="1">The sequence shown here is derived from an EMBL/GenBank/DDBJ whole genome shotgun (WGS) entry which is preliminary data.</text>
</comment>
<organism evidence="1 2">
    <name type="scientific">Toxocara canis</name>
    <name type="common">Canine roundworm</name>
    <dbReference type="NCBI Taxonomy" id="6265"/>
    <lineage>
        <taxon>Eukaryota</taxon>
        <taxon>Metazoa</taxon>
        <taxon>Ecdysozoa</taxon>
        <taxon>Nematoda</taxon>
        <taxon>Chromadorea</taxon>
        <taxon>Rhabditida</taxon>
        <taxon>Spirurina</taxon>
        <taxon>Ascaridomorpha</taxon>
        <taxon>Ascaridoidea</taxon>
        <taxon>Toxocaridae</taxon>
        <taxon>Toxocara</taxon>
    </lineage>
</organism>
<sequence length="261" mass="29565">MSNAALKSYRIVGILPSASAKHRVLLVEERNAGSEMRYVMKLLEKSANVWCSRQQRTPASSCTIVPMHIANMVQLHKFFDIDNFIILLLEYVKHGTLWDFLEDYFEECGRKIRIFMETEIFKNDFRDCELRDKTTPSAKGGHWDERLAEVASYAPDEVTAGPSSVVNSTGLRTKPNAYEGRHVRFSVGGEGDEPMDLAGESTFDQLLGKVTIAMSRLMQNVKHNLRLSYLVVSVYVCACPSHHTEPVEIDSISRVRVIYTN</sequence>
<dbReference type="PANTHER" id="PTHR15508:SF8">
    <property type="entry name" value="LD24550P"/>
    <property type="match status" value="1"/>
</dbReference>
<reference evidence="1 2" key="1">
    <citation type="submission" date="2014-11" db="EMBL/GenBank/DDBJ databases">
        <title>Genetic blueprint of the zoonotic pathogen Toxocara canis.</title>
        <authorList>
            <person name="Zhu X.-Q."/>
            <person name="Korhonen P.K."/>
            <person name="Cai H."/>
            <person name="Young N.D."/>
            <person name="Nejsum P."/>
            <person name="von Samson-Himmelstjerna G."/>
            <person name="Boag P.R."/>
            <person name="Tan P."/>
            <person name="Li Q."/>
            <person name="Min J."/>
            <person name="Yang Y."/>
            <person name="Wang X."/>
            <person name="Fang X."/>
            <person name="Hall R.S."/>
            <person name="Hofmann A."/>
            <person name="Sternberg P.W."/>
            <person name="Jex A.R."/>
            <person name="Gasser R.B."/>
        </authorList>
    </citation>
    <scope>NUCLEOTIDE SEQUENCE [LARGE SCALE GENOMIC DNA]</scope>
    <source>
        <strain evidence="1">PN_DK_2014</strain>
    </source>
</reference>
<dbReference type="PANTHER" id="PTHR15508">
    <property type="entry name" value="RIBOSOMAL PROTEIN S6 KINASE"/>
    <property type="match status" value="1"/>
</dbReference>
<proteinExistence type="predicted"/>
<dbReference type="SUPFAM" id="SSF56112">
    <property type="entry name" value="Protein kinase-like (PK-like)"/>
    <property type="match status" value="1"/>
</dbReference>
<evidence type="ECO:0008006" key="3">
    <source>
        <dbReference type="Google" id="ProtNLM"/>
    </source>
</evidence>
<evidence type="ECO:0000313" key="1">
    <source>
        <dbReference type="EMBL" id="KHN79866.1"/>
    </source>
</evidence>
<evidence type="ECO:0000313" key="2">
    <source>
        <dbReference type="Proteomes" id="UP000031036"/>
    </source>
</evidence>